<reference evidence="3 8" key="3">
    <citation type="submission" date="2019-10" db="EMBL/GenBank/DDBJ databases">
        <title>Evolutionary dynamics of vancomycin-resistant Enterococcus faecium during gastrointestinal tract colonization and bloodstream infection in immunocompromised pediatric patients.</title>
        <authorList>
            <person name="Chilambi G.S."/>
            <person name="Nordstrom H.R."/>
            <person name="Evans D.R."/>
            <person name="Ferrolino J."/>
            <person name="Hayden R.T."/>
            <person name="Maron G.M."/>
            <person name="Vo A.N."/>
            <person name="Gilmore M.S."/>
            <person name="Wolf J."/>
            <person name="Rosch J.W."/>
            <person name="Van Tyne D."/>
        </authorList>
    </citation>
    <scope>NUCLEOTIDE SEQUENCE [LARGE SCALE GENOMIC DNA]</scope>
    <source>
        <strain evidence="3 8">VRECG27</strain>
    </source>
</reference>
<evidence type="ECO:0000313" key="6">
    <source>
        <dbReference type="Proteomes" id="UP000191171"/>
    </source>
</evidence>
<evidence type="ECO:0000313" key="8">
    <source>
        <dbReference type="Proteomes" id="UP000469871"/>
    </source>
</evidence>
<accession>A0A1S8HMP8</accession>
<evidence type="ECO:0000313" key="5">
    <source>
        <dbReference type="EMBL" id="PZM55659.1"/>
    </source>
</evidence>
<dbReference type="PIRSF" id="PIRSF014753">
    <property type="entry name" value="UCP014753"/>
    <property type="match status" value="1"/>
</dbReference>
<evidence type="ECO:0000313" key="7">
    <source>
        <dbReference type="Proteomes" id="UP000249070"/>
    </source>
</evidence>
<dbReference type="Proteomes" id="UP000469871">
    <property type="component" value="Unassembled WGS sequence"/>
</dbReference>
<feature type="domain" description="DUF2264" evidence="2">
    <location>
        <begin position="365"/>
        <end position="610"/>
    </location>
</feature>
<organism evidence="4 6">
    <name type="scientific">Enterococcus faecium</name>
    <name type="common">Streptococcus faecium</name>
    <dbReference type="NCBI Taxonomy" id="1352"/>
    <lineage>
        <taxon>Bacteria</taxon>
        <taxon>Bacillati</taxon>
        <taxon>Bacillota</taxon>
        <taxon>Bacilli</taxon>
        <taxon>Lactobacillales</taxon>
        <taxon>Enterococcaceae</taxon>
        <taxon>Enterococcus</taxon>
    </lineage>
</organism>
<proteinExistence type="predicted"/>
<feature type="domain" description="DUF2264" evidence="1">
    <location>
        <begin position="19"/>
        <end position="357"/>
    </location>
</feature>
<sequence length="632" mass="73316">MVVKRGENTMKHPVPLLRTRQDYFDLFKKINQPLQPFYRASGAQIDYIHQGVGYGNKIAGMEGFSRVLWGAGPAIDQLDERWLKLILSGIKAGTDPSHPDYWGEIHERDQRMVEMPAMLLALYHHEQLLWKKLDTGEKSQIIHWFSQIFEYECADGNWQFFKIIVGTIIQKFGYPVKESALKEAFDNIENCYLQNGWYRDSSRGRQDYYNPFAFHYYGLIYSVLEPEKPISQIYKNRAIDFSRDYIHFFAEDGANVPFGRSMIYRFAVSSFWSAMLWADLLPFKLGEIKGLVNRNIRWWMQKEIFDEKGILNIGYTYPQLTLTEPYNSTLSPLWLNKIFLLLALPEDHEYWTAKEMPMPIREGTKLLSEANLLIQHDNGHTFFLNAGQLGPNFHTLTNEKYLKFAYSSQFGFSIPRANQLKAEMAMDSMLGIQRADTYITTSFKNESIKTYGQFIVRNNVRDIVCKKEVLASTWEPTLQAKIRTWLIPFEGWQIRVHKVELDTEYVLYETGFAIECSPEKEGIIIEEDKENYRVSEAGFSGIICLSDDTIKRKSTAIMGLPNTNLMTWENTFIPGLEGTFGKGTHWLGTGVVAHQDRDYSLEVWNNRPKIDFDGTTGLTIQNKNNKKRLKLC</sequence>
<dbReference type="EMBL" id="WEFP01000002">
    <property type="protein sequence ID" value="KAB7572834.1"/>
    <property type="molecule type" value="Genomic_DNA"/>
</dbReference>
<evidence type="ECO:0000313" key="3">
    <source>
        <dbReference type="EMBL" id="KAB7572834.1"/>
    </source>
</evidence>
<evidence type="ECO:0000313" key="4">
    <source>
        <dbReference type="EMBL" id="OOL83392.1"/>
    </source>
</evidence>
<comment type="caution">
    <text evidence="4">The sequence shown here is derived from an EMBL/GenBank/DDBJ whole genome shotgun (WGS) entry which is preliminary data.</text>
</comment>
<dbReference type="InterPro" id="IPR049349">
    <property type="entry name" value="DUF2264_N"/>
</dbReference>
<dbReference type="EMBL" id="QHGU01000034">
    <property type="protein sequence ID" value="PZM55659.1"/>
    <property type="molecule type" value="Genomic_DNA"/>
</dbReference>
<dbReference type="InterPro" id="IPR049237">
    <property type="entry name" value="DUF2264_C"/>
</dbReference>
<reference evidence="4 6" key="1">
    <citation type="submission" date="2017-02" db="EMBL/GenBank/DDBJ databases">
        <title>Clonality and virulence of isolates of VRE in Hematopoietic Stem Cell Transplanted (HSCT) patients.</title>
        <authorList>
            <person name="Marchi A.P."/>
            <person name="Martins R.C."/>
            <person name="Marie S.K."/>
            <person name="Levin A.S."/>
            <person name="Costa S.F."/>
        </authorList>
    </citation>
    <scope>NUCLEOTIDE SEQUENCE [LARGE SCALE GENOMIC DNA]</scope>
    <source>
        <strain evidence="4 6">LIM1759</strain>
    </source>
</reference>
<protein>
    <submittedName>
        <fullName evidence="3">DUF2264 domain-containing protein</fullName>
    </submittedName>
</protein>
<dbReference type="InterPro" id="IPR016624">
    <property type="entry name" value="UCP014753"/>
</dbReference>
<dbReference type="Proteomes" id="UP000249070">
    <property type="component" value="Unassembled WGS sequence"/>
</dbReference>
<dbReference type="Pfam" id="PF20938">
    <property type="entry name" value="DUF2264_C"/>
    <property type="match status" value="1"/>
</dbReference>
<dbReference type="AlphaFoldDB" id="A0A1S8HMP8"/>
<dbReference type="Pfam" id="PF10022">
    <property type="entry name" value="DUF2264"/>
    <property type="match status" value="1"/>
</dbReference>
<evidence type="ECO:0000259" key="1">
    <source>
        <dbReference type="Pfam" id="PF10022"/>
    </source>
</evidence>
<dbReference type="PANTHER" id="PTHR35339">
    <property type="entry name" value="LINALOOL DEHYDRATASE_ISOMERASE DOMAIN-CONTAINING PROTEIN"/>
    <property type="match status" value="1"/>
</dbReference>
<name>A0A1S8HMP8_ENTFC</name>
<dbReference type="PANTHER" id="PTHR35339:SF4">
    <property type="entry name" value="LINALOOL DEHYDRATASE_ISOMERASE DOMAIN-CONTAINING PROTEIN"/>
    <property type="match status" value="1"/>
</dbReference>
<reference evidence="5 7" key="2">
    <citation type="submission" date="2018-05" db="EMBL/GenBank/DDBJ databases">
        <title>Vancomycin-resistant Enterococcus faecium strain from Chelyabinsk, Russia.</title>
        <authorList>
            <person name="Gostev V."/>
            <person name="Goncharov A."/>
            <person name="Kolodzhieva V."/>
            <person name="Suvorov A."/>
            <person name="Sidorenko S."/>
            <person name="Zueva L."/>
        </authorList>
    </citation>
    <scope>NUCLEOTIDE SEQUENCE [LARGE SCALE GENOMIC DNA]</scope>
    <source>
        <strain evidence="5 7">20</strain>
    </source>
</reference>
<dbReference type="Proteomes" id="UP000191171">
    <property type="component" value="Unassembled WGS sequence"/>
</dbReference>
<gene>
    <name evidence="4" type="ORF">B1P95_04245</name>
    <name evidence="5" type="ORF">DKP91_08240</name>
    <name evidence="3" type="ORF">GBM73_13575</name>
</gene>
<dbReference type="EMBL" id="MVGJ01000017">
    <property type="protein sequence ID" value="OOL83392.1"/>
    <property type="molecule type" value="Genomic_DNA"/>
</dbReference>
<evidence type="ECO:0000259" key="2">
    <source>
        <dbReference type="Pfam" id="PF20938"/>
    </source>
</evidence>